<keyword evidence="16" id="KW-1185">Reference proteome</keyword>
<dbReference type="InterPro" id="IPR046450">
    <property type="entry name" value="PA_dom_sf"/>
</dbReference>
<organism evidence="15 16">
    <name type="scientific">Emericellopsis cladophorae</name>
    <dbReference type="NCBI Taxonomy" id="2686198"/>
    <lineage>
        <taxon>Eukaryota</taxon>
        <taxon>Fungi</taxon>
        <taxon>Dikarya</taxon>
        <taxon>Ascomycota</taxon>
        <taxon>Pezizomycotina</taxon>
        <taxon>Sordariomycetes</taxon>
        <taxon>Hypocreomycetidae</taxon>
        <taxon>Hypocreales</taxon>
        <taxon>Bionectriaceae</taxon>
        <taxon>Emericellopsis</taxon>
    </lineage>
</organism>
<dbReference type="GO" id="GO:0004252">
    <property type="term" value="F:serine-type endopeptidase activity"/>
    <property type="evidence" value="ECO:0007669"/>
    <property type="project" value="UniProtKB-UniRule"/>
</dbReference>
<dbReference type="InterPro" id="IPR023828">
    <property type="entry name" value="Peptidase_S8_Ser-AS"/>
</dbReference>
<keyword evidence="3" id="KW-0964">Secreted</keyword>
<feature type="domain" description="Peptidase S8/S53" evidence="12">
    <location>
        <begin position="135"/>
        <end position="525"/>
    </location>
</feature>
<dbReference type="Pfam" id="PF06280">
    <property type="entry name" value="fn3_5"/>
    <property type="match status" value="1"/>
</dbReference>
<evidence type="ECO:0000256" key="7">
    <source>
        <dbReference type="ARBA" id="ARBA00022825"/>
    </source>
</evidence>
<feature type="signal peptide" evidence="11">
    <location>
        <begin position="1"/>
        <end position="20"/>
    </location>
</feature>
<evidence type="ECO:0000256" key="11">
    <source>
        <dbReference type="SAM" id="SignalP"/>
    </source>
</evidence>
<dbReference type="InterPro" id="IPR022398">
    <property type="entry name" value="Peptidase_S8_His-AS"/>
</dbReference>
<dbReference type="Pfam" id="PF02225">
    <property type="entry name" value="PA"/>
    <property type="match status" value="1"/>
</dbReference>
<feature type="chain" id="PRO_5040323393" evidence="11">
    <location>
        <begin position="21"/>
        <end position="904"/>
    </location>
</feature>
<dbReference type="OrthoDB" id="10256524at2759"/>
<dbReference type="AlphaFoldDB" id="A0A9Q0BFK4"/>
<dbReference type="InterPro" id="IPR036852">
    <property type="entry name" value="Peptidase_S8/S53_dom_sf"/>
</dbReference>
<dbReference type="Gene3D" id="3.50.30.30">
    <property type="match status" value="1"/>
</dbReference>
<evidence type="ECO:0000256" key="10">
    <source>
        <dbReference type="RuleBase" id="RU003355"/>
    </source>
</evidence>
<dbReference type="InterPro" id="IPR050131">
    <property type="entry name" value="Peptidase_S8_subtilisin-like"/>
</dbReference>
<dbReference type="EMBL" id="JAGIXG020000011">
    <property type="protein sequence ID" value="KAI6782750.1"/>
    <property type="molecule type" value="Genomic_DNA"/>
</dbReference>
<sequence>MQLLKLSVALAAAASYGVSAQDALDANNANPVAKSFIIEYTSGSAKRRDGLFTRDDLKVVKSFDSAIFSGATVETETLNVDSLARLPNVARVWPNIPVQLDPITAELHADASDSGDYSTHVTTGVSKLHEMGYFGEGVKVGVVDTGVYYDHHDLGGCFGDGCKVAGGYDFIGEVDWPVVPKSPDNDPTDVQGHGTHVAGIVAGNNGEGWVGVAPNASIYAYKVFGNLGSTDSATLIESFLKAYEDDMDIITASIGGPSGWSNNPWAEVASRIAREGVVVTISAGNSGSAGPFFGSSGAAGTDVVAVASIAAEKLPSTPFEATFDIDGSQNTTTFGYLPATNYFPAAVQEWPVVVLNPDTSDPADGCQPYPEDTPRIEEAIPLVRRGSCTFAQKQANLEALGAKYILIYNNESPITTPSTDSTSSLIGMITADTGELLIRAVEDGGKVTLDFSVNPEQPYGLEYPSGGRPSDFTSWAGLYDLQLKPDVGAPGGNIFSTYPGGGYAVLSGTSMACPYVAGVAALYIGVHGGRKEHGKGFAKMLQNRIISSGVAVPWYNIAVPEDALIAPVAQVGTGLIDAFKVVTYSSSVDFAPIALNDTHYFSRYHDVTLQNDAEDSVSYKFSTQPGAGVEAAGWFPLATGGGEYRVRTLAELQPTEFEPKVSLPRDFTLKPGEKKTVSVNFDNPDKLGWNATALPLYSGKILVASSKGEQLSVPYYGLGANLKTEMKALYRTGYPRSTSTTKNTPIETKSSYSFDLSVDAQDFPKIVSKNVWGTREVRWDNVKIFEAGWRERNWKYPPVEGENGYIGSVASWVGSGQVDVFDPSIHDADETFTYPRTDLIRNAQTTSVQHDFWWFGKLGNGSQIEPGKYTMRFATLKPFGDPYAANNWAVYQTPQIEVTGKYNV</sequence>
<dbReference type="RefSeq" id="XP_051363606.1">
    <property type="nucleotide sequence ID" value="XM_051504929.1"/>
</dbReference>
<dbReference type="InterPro" id="IPR023827">
    <property type="entry name" value="Peptidase_S8_Asp-AS"/>
</dbReference>
<feature type="active site" description="Charge relay system" evidence="8 9">
    <location>
        <position position="510"/>
    </location>
</feature>
<keyword evidence="7 9" id="KW-0720">Serine protease</keyword>
<dbReference type="Proteomes" id="UP001055219">
    <property type="component" value="Unassembled WGS sequence"/>
</dbReference>
<dbReference type="PROSITE" id="PS00137">
    <property type="entry name" value="SUBTILASE_HIS"/>
    <property type="match status" value="1"/>
</dbReference>
<evidence type="ECO:0000256" key="2">
    <source>
        <dbReference type="ARBA" id="ARBA00022512"/>
    </source>
</evidence>
<evidence type="ECO:0000259" key="14">
    <source>
        <dbReference type="Pfam" id="PF06280"/>
    </source>
</evidence>
<dbReference type="InterPro" id="IPR034187">
    <property type="entry name" value="Peptidases_S8_5"/>
</dbReference>
<dbReference type="SUPFAM" id="SSF52743">
    <property type="entry name" value="Subtilisin-like"/>
    <property type="match status" value="1"/>
</dbReference>
<feature type="active site" description="Charge relay system" evidence="8 9">
    <location>
        <position position="193"/>
    </location>
</feature>
<dbReference type="InterPro" id="IPR013783">
    <property type="entry name" value="Ig-like_fold"/>
</dbReference>
<evidence type="ECO:0000259" key="13">
    <source>
        <dbReference type="Pfam" id="PF02225"/>
    </source>
</evidence>
<dbReference type="PANTHER" id="PTHR43806">
    <property type="entry name" value="PEPTIDASE S8"/>
    <property type="match status" value="1"/>
</dbReference>
<dbReference type="Gene3D" id="3.40.50.200">
    <property type="entry name" value="Peptidase S8/S53 domain"/>
    <property type="match status" value="1"/>
</dbReference>
<dbReference type="GO" id="GO:0016020">
    <property type="term" value="C:membrane"/>
    <property type="evidence" value="ECO:0007669"/>
    <property type="project" value="InterPro"/>
</dbReference>
<dbReference type="PANTHER" id="PTHR43806:SF66">
    <property type="entry name" value="SERIN ENDOPEPTIDASE"/>
    <property type="match status" value="1"/>
</dbReference>
<dbReference type="Pfam" id="PF00082">
    <property type="entry name" value="Peptidase_S8"/>
    <property type="match status" value="1"/>
</dbReference>
<evidence type="ECO:0000313" key="15">
    <source>
        <dbReference type="EMBL" id="KAI6782750.1"/>
    </source>
</evidence>
<dbReference type="GO" id="GO:0006508">
    <property type="term" value="P:proteolysis"/>
    <property type="evidence" value="ECO:0007669"/>
    <property type="project" value="UniProtKB-KW"/>
</dbReference>
<dbReference type="InterPro" id="IPR000209">
    <property type="entry name" value="Peptidase_S8/S53_dom"/>
</dbReference>
<evidence type="ECO:0000256" key="9">
    <source>
        <dbReference type="PROSITE-ProRule" id="PRU01240"/>
    </source>
</evidence>
<accession>A0A9Q0BFK4</accession>
<keyword evidence="6 9" id="KW-0378">Hydrolase</keyword>
<feature type="domain" description="C5a peptidase/Subtilisin-like protease SBT2-like Fn3-like" evidence="14">
    <location>
        <begin position="593"/>
        <end position="715"/>
    </location>
</feature>
<evidence type="ECO:0000313" key="16">
    <source>
        <dbReference type="Proteomes" id="UP001055219"/>
    </source>
</evidence>
<dbReference type="InterPro" id="IPR010435">
    <property type="entry name" value="C5a/SBT2-like_Fn3"/>
</dbReference>
<dbReference type="InterPro" id="IPR015500">
    <property type="entry name" value="Peptidase_S8_subtilisin-rel"/>
</dbReference>
<protein>
    <submittedName>
        <fullName evidence="15">Minor extracellular protease vpr</fullName>
    </submittedName>
</protein>
<evidence type="ECO:0000259" key="12">
    <source>
        <dbReference type="Pfam" id="PF00082"/>
    </source>
</evidence>
<feature type="domain" description="PA" evidence="13">
    <location>
        <begin position="353"/>
        <end position="435"/>
    </location>
</feature>
<proteinExistence type="inferred from homology"/>
<evidence type="ECO:0000256" key="8">
    <source>
        <dbReference type="PIRSR" id="PIRSR615500-1"/>
    </source>
</evidence>
<comment type="caution">
    <text evidence="15">The sequence shown here is derived from an EMBL/GenBank/DDBJ whole genome shotgun (WGS) entry which is preliminary data.</text>
</comment>
<evidence type="ECO:0000256" key="3">
    <source>
        <dbReference type="ARBA" id="ARBA00022525"/>
    </source>
</evidence>
<dbReference type="Gene3D" id="2.60.40.10">
    <property type="entry name" value="Immunoglobulins"/>
    <property type="match status" value="1"/>
</dbReference>
<dbReference type="PROSITE" id="PS00136">
    <property type="entry name" value="SUBTILASE_ASP"/>
    <property type="match status" value="1"/>
</dbReference>
<dbReference type="CDD" id="cd02124">
    <property type="entry name" value="PA_PoS1_like"/>
    <property type="match status" value="1"/>
</dbReference>
<dbReference type="InterPro" id="IPR003137">
    <property type="entry name" value="PA_domain"/>
</dbReference>
<evidence type="ECO:0000256" key="1">
    <source>
        <dbReference type="ARBA" id="ARBA00011073"/>
    </source>
</evidence>
<name>A0A9Q0BFK4_9HYPO</name>
<dbReference type="GeneID" id="75827412"/>
<feature type="active site" description="Charge relay system" evidence="8 9">
    <location>
        <position position="144"/>
    </location>
</feature>
<evidence type="ECO:0000256" key="5">
    <source>
        <dbReference type="ARBA" id="ARBA00022729"/>
    </source>
</evidence>
<dbReference type="CDD" id="cd07489">
    <property type="entry name" value="Peptidases_S8_5"/>
    <property type="match status" value="1"/>
</dbReference>
<reference evidence="15" key="2">
    <citation type="submission" date="2022-07" db="EMBL/GenBank/DDBJ databases">
        <authorList>
            <person name="Goncalves M.F.M."/>
            <person name="Hilario S."/>
            <person name="Van De Peer Y."/>
            <person name="Esteves A.C."/>
            <person name="Alves A."/>
        </authorList>
    </citation>
    <scope>NUCLEOTIDE SEQUENCE</scope>
    <source>
        <strain evidence="15">MUM 19.33</strain>
    </source>
</reference>
<evidence type="ECO:0000256" key="4">
    <source>
        <dbReference type="ARBA" id="ARBA00022670"/>
    </source>
</evidence>
<keyword evidence="2" id="KW-0134">Cell wall</keyword>
<dbReference type="PRINTS" id="PR00723">
    <property type="entry name" value="SUBTILISIN"/>
</dbReference>
<evidence type="ECO:0000256" key="6">
    <source>
        <dbReference type="ARBA" id="ARBA00022801"/>
    </source>
</evidence>
<dbReference type="SUPFAM" id="SSF52025">
    <property type="entry name" value="PA domain"/>
    <property type="match status" value="1"/>
</dbReference>
<keyword evidence="5 11" id="KW-0732">Signal</keyword>
<reference evidence="15" key="1">
    <citation type="journal article" date="2021" name="J Fungi (Basel)">
        <title>Genomic and Metabolomic Analyses of the Marine Fungus Emericellopsis cladophorae: Insights into Saltwater Adaptability Mechanisms and Its Biosynthetic Potential.</title>
        <authorList>
            <person name="Goncalves M.F.M."/>
            <person name="Hilario S."/>
            <person name="Van de Peer Y."/>
            <person name="Esteves A.C."/>
            <person name="Alves A."/>
        </authorList>
    </citation>
    <scope>NUCLEOTIDE SEQUENCE</scope>
    <source>
        <strain evidence="15">MUM 19.33</strain>
    </source>
</reference>
<keyword evidence="4 9" id="KW-0645">Protease</keyword>
<comment type="similarity">
    <text evidence="1 9 10">Belongs to the peptidase S8 family.</text>
</comment>
<dbReference type="PROSITE" id="PS00138">
    <property type="entry name" value="SUBTILASE_SER"/>
    <property type="match status" value="1"/>
</dbReference>
<gene>
    <name evidence="15" type="ORF">J7T54_000893</name>
</gene>
<dbReference type="PROSITE" id="PS51892">
    <property type="entry name" value="SUBTILASE"/>
    <property type="match status" value="1"/>
</dbReference>